<evidence type="ECO:0000313" key="1">
    <source>
        <dbReference type="EMBL" id="RBP00646.1"/>
    </source>
</evidence>
<dbReference type="GO" id="GO:0003677">
    <property type="term" value="F:DNA binding"/>
    <property type="evidence" value="ECO:0007669"/>
    <property type="project" value="UniProtKB-KW"/>
</dbReference>
<dbReference type="RefSeq" id="WP_113867476.1">
    <property type="nucleotide sequence ID" value="NZ_BAABQN010000002.1"/>
</dbReference>
<sequence length="136" mass="15522">MELVLIACLLFVIQSVLTFIQVRYYRKSVNALMEQYKGKDGYYLYAAQVRKKLGAGAIVMLVVDQDYTIKECKVMKGMTSLSPFKDEARYKEKHVGHLLEELYQSDKKQKKSTLTRALNQAAENAMLSIASKQKTS</sequence>
<name>A0A366EF49_9BACI</name>
<dbReference type="EMBL" id="QNRI01000002">
    <property type="protein sequence ID" value="RBP00646.1"/>
    <property type="molecule type" value="Genomic_DNA"/>
</dbReference>
<gene>
    <name evidence="1" type="ORF">DES48_102411</name>
</gene>
<dbReference type="InterPro" id="IPR009693">
    <property type="entry name" value="Glucitol_operon_activator"/>
</dbReference>
<dbReference type="AlphaFoldDB" id="A0A366EF49"/>
<dbReference type="Proteomes" id="UP000252254">
    <property type="component" value="Unassembled WGS sequence"/>
</dbReference>
<dbReference type="OrthoDB" id="2854696at2"/>
<keyword evidence="1" id="KW-0238">DNA-binding</keyword>
<accession>A0A366EF49</accession>
<dbReference type="Pfam" id="PF06923">
    <property type="entry name" value="GutM"/>
    <property type="match status" value="1"/>
</dbReference>
<keyword evidence="2" id="KW-1185">Reference proteome</keyword>
<organism evidence="1 2">
    <name type="scientific">Paraliobacillus ryukyuensis</name>
    <dbReference type="NCBI Taxonomy" id="200904"/>
    <lineage>
        <taxon>Bacteria</taxon>
        <taxon>Bacillati</taxon>
        <taxon>Bacillota</taxon>
        <taxon>Bacilli</taxon>
        <taxon>Bacillales</taxon>
        <taxon>Bacillaceae</taxon>
        <taxon>Paraliobacillus</taxon>
    </lineage>
</organism>
<reference evidence="1 2" key="1">
    <citation type="submission" date="2018-06" db="EMBL/GenBank/DDBJ databases">
        <title>Genomic Encyclopedia of Type Strains, Phase IV (KMG-IV): sequencing the most valuable type-strain genomes for metagenomic binning, comparative biology and taxonomic classification.</title>
        <authorList>
            <person name="Goeker M."/>
        </authorList>
    </citation>
    <scope>NUCLEOTIDE SEQUENCE [LARGE SCALE GENOMIC DNA]</scope>
    <source>
        <strain evidence="1 2">DSM 15140</strain>
    </source>
</reference>
<proteinExistence type="predicted"/>
<evidence type="ECO:0000313" key="2">
    <source>
        <dbReference type="Proteomes" id="UP000252254"/>
    </source>
</evidence>
<protein>
    <submittedName>
        <fullName evidence="1">DNA-binding transcriptional regulator of glucitol operon</fullName>
    </submittedName>
</protein>
<comment type="caution">
    <text evidence="1">The sequence shown here is derived from an EMBL/GenBank/DDBJ whole genome shotgun (WGS) entry which is preliminary data.</text>
</comment>